<feature type="transmembrane region" description="Helical" evidence="2">
    <location>
        <begin position="25"/>
        <end position="47"/>
    </location>
</feature>
<name>A0AA36IJE9_9DINO</name>
<keyword evidence="4" id="KW-1185">Reference proteome</keyword>
<gene>
    <name evidence="3" type="ORF">EVOR1521_LOCUS13839</name>
</gene>
<feature type="coiled-coil region" evidence="1">
    <location>
        <begin position="167"/>
        <end position="194"/>
    </location>
</feature>
<reference evidence="3" key="1">
    <citation type="submission" date="2023-08" db="EMBL/GenBank/DDBJ databases">
        <authorList>
            <person name="Chen Y."/>
            <person name="Shah S."/>
            <person name="Dougan E. K."/>
            <person name="Thang M."/>
            <person name="Chan C."/>
        </authorList>
    </citation>
    <scope>NUCLEOTIDE SEQUENCE</scope>
</reference>
<dbReference type="Proteomes" id="UP001178507">
    <property type="component" value="Unassembled WGS sequence"/>
</dbReference>
<feature type="transmembrane region" description="Helical" evidence="2">
    <location>
        <begin position="118"/>
        <end position="141"/>
    </location>
</feature>
<protein>
    <submittedName>
        <fullName evidence="3">Uncharacterized protein</fullName>
    </submittedName>
</protein>
<feature type="transmembrane region" description="Helical" evidence="2">
    <location>
        <begin position="91"/>
        <end position="112"/>
    </location>
</feature>
<keyword evidence="1" id="KW-0175">Coiled coil</keyword>
<evidence type="ECO:0000256" key="1">
    <source>
        <dbReference type="SAM" id="Coils"/>
    </source>
</evidence>
<keyword evidence="2" id="KW-0472">Membrane</keyword>
<comment type="caution">
    <text evidence="3">The sequence shown here is derived from an EMBL/GenBank/DDBJ whole genome shotgun (WGS) entry which is preliminary data.</text>
</comment>
<proteinExistence type="predicted"/>
<evidence type="ECO:0000256" key="2">
    <source>
        <dbReference type="SAM" id="Phobius"/>
    </source>
</evidence>
<organism evidence="3 4">
    <name type="scientific">Effrenium voratum</name>
    <dbReference type="NCBI Taxonomy" id="2562239"/>
    <lineage>
        <taxon>Eukaryota</taxon>
        <taxon>Sar</taxon>
        <taxon>Alveolata</taxon>
        <taxon>Dinophyceae</taxon>
        <taxon>Suessiales</taxon>
        <taxon>Symbiodiniaceae</taxon>
        <taxon>Effrenium</taxon>
    </lineage>
</organism>
<accession>A0AA36IJE9</accession>
<dbReference type="EMBL" id="CAUJNA010001588">
    <property type="protein sequence ID" value="CAJ1387848.1"/>
    <property type="molecule type" value="Genomic_DNA"/>
</dbReference>
<dbReference type="AlphaFoldDB" id="A0AA36IJE9"/>
<keyword evidence="2" id="KW-1133">Transmembrane helix</keyword>
<keyword evidence="2" id="KW-0812">Transmembrane</keyword>
<evidence type="ECO:0000313" key="3">
    <source>
        <dbReference type="EMBL" id="CAJ1387848.1"/>
    </source>
</evidence>
<sequence length="212" mass="23826">MVDGDGIVGTLKLGGRGDAAGTGDYITAASLLIAVIIFCISLLNLFIAVHGRAYSEAHAHATDLFLQERSSICLSCMVQPQLPCLARGRCWLVFWCILSFILLGLWVLCIVIEDCPAWLAAFILFFAFYLLNGCLLAWPWASEEVRRESFLWWCAPSGRKYGNSGEEAESERLIEDMAERLVRLEKHVDELRLGSMQPRTPANLKQTRQSWR</sequence>
<evidence type="ECO:0000313" key="4">
    <source>
        <dbReference type="Proteomes" id="UP001178507"/>
    </source>
</evidence>